<reference evidence="5" key="2">
    <citation type="submission" date="2020-02" db="EMBL/GenBank/DDBJ databases">
        <title>Esox lucius (northern pike) genome, fEsoLuc1, primary haplotype.</title>
        <authorList>
            <person name="Myers G."/>
            <person name="Karagic N."/>
            <person name="Meyer A."/>
            <person name="Pippel M."/>
            <person name="Reichard M."/>
            <person name="Winkler S."/>
            <person name="Tracey A."/>
            <person name="Sims Y."/>
            <person name="Howe K."/>
            <person name="Rhie A."/>
            <person name="Formenti G."/>
            <person name="Durbin R."/>
            <person name="Fedrigo O."/>
            <person name="Jarvis E.D."/>
        </authorList>
    </citation>
    <scope>NUCLEOTIDE SEQUENCE [LARGE SCALE GENOMIC DNA]</scope>
</reference>
<evidence type="ECO:0000256" key="1">
    <source>
        <dbReference type="ARBA" id="ARBA00022754"/>
    </source>
</evidence>
<reference evidence="6" key="1">
    <citation type="journal article" date="2014" name="PLoS ONE">
        <title>The genome and linkage map of the northern pike (Esox lucius): conserved synteny revealed between the salmonid sister group and the Neoteleostei.</title>
        <authorList>
            <person name="Rondeau E.B."/>
            <person name="Minkley D.R."/>
            <person name="Leong J.S."/>
            <person name="Messmer A.M."/>
            <person name="Jantzen J.R."/>
            <person name="von Schalburg K.R."/>
            <person name="Lemon C."/>
            <person name="Bird N.H."/>
            <person name="Koop B.F."/>
        </authorList>
    </citation>
    <scope>NUCLEOTIDE SEQUENCE</scope>
</reference>
<dbReference type="PANTHER" id="PTHR23239:SF180">
    <property type="entry name" value="KERATIN, TYPE I CYTOSKELETAL 17"/>
    <property type="match status" value="1"/>
</dbReference>
<evidence type="ECO:0000313" key="5">
    <source>
        <dbReference type="Ensembl" id="ENSELUP00000074897.2"/>
    </source>
</evidence>
<dbReference type="InterPro" id="IPR039008">
    <property type="entry name" value="IF_rod_dom"/>
</dbReference>
<dbReference type="GO" id="GO:0005882">
    <property type="term" value="C:intermediate filament"/>
    <property type="evidence" value="ECO:0007669"/>
    <property type="project" value="UniProtKB-KW"/>
</dbReference>
<evidence type="ECO:0000259" key="4">
    <source>
        <dbReference type="PROSITE" id="PS51842"/>
    </source>
</evidence>
<dbReference type="PROSITE" id="PS51842">
    <property type="entry name" value="IF_ROD_2"/>
    <property type="match status" value="1"/>
</dbReference>
<dbReference type="InterPro" id="IPR002957">
    <property type="entry name" value="Keratin_I"/>
</dbReference>
<dbReference type="PRINTS" id="PR01248">
    <property type="entry name" value="TYPE1KERATIN"/>
</dbReference>
<feature type="domain" description="IF rod" evidence="4">
    <location>
        <begin position="15"/>
        <end position="325"/>
    </location>
</feature>
<sequence>MDLANALDLHVSASEKTTMQNLNDRLASYLGKVRLLEMENAEVEKKIKAWYSSHTVICHDHSAHFTTMDDLKKKICFGSLVNAKTLLDIDNTRLAAEDFKMKYENELAMRVAVEADINSLRKVLDDMNLDFSNLKMQYEGLKDERIMFKRNHEEELASVRTQAGGQVNVSVDAAPSQDLNAAMTEIRQHYESIAAKNRQELESWYQGKLATVEIEVETNNEQLCSSLTELKETKSTLQRLQIELQSHLSMKSSLETTLSDTQNRYSAQLAGLQNMVTSLEFRLSQLHANIAHNKQEYDILLDIKTRLEVEIAEYRRLLDGEDHSTTKVTKTVTVMKTVVVDGKVTGTTKEVDVVEVVS</sequence>
<dbReference type="Gene3D" id="1.20.5.500">
    <property type="entry name" value="Single helix bin"/>
    <property type="match status" value="1"/>
</dbReference>
<reference evidence="5" key="3">
    <citation type="submission" date="2025-08" db="UniProtKB">
        <authorList>
            <consortium name="Ensembl"/>
        </authorList>
    </citation>
    <scope>IDENTIFICATION</scope>
</reference>
<feature type="coiled-coil region" evidence="3">
    <location>
        <begin position="19"/>
        <end position="46"/>
    </location>
</feature>
<evidence type="ECO:0000256" key="3">
    <source>
        <dbReference type="SAM" id="Coils"/>
    </source>
</evidence>
<accession>A0A6Q2ZAT8</accession>
<dbReference type="Gene3D" id="1.20.5.170">
    <property type="match status" value="1"/>
</dbReference>
<dbReference type="FunFam" id="1.20.5.500:FF:000001">
    <property type="entry name" value="Type II keratin 23"/>
    <property type="match status" value="1"/>
</dbReference>
<dbReference type="Ensembl" id="ENSELUT00000052924.2">
    <property type="protein sequence ID" value="ENSELUP00000074897.2"/>
    <property type="gene ID" value="ENSELUG00000001476.3"/>
</dbReference>
<dbReference type="OMA" id="KQIRDWY"/>
<dbReference type="Gene3D" id="1.20.5.1160">
    <property type="entry name" value="Vasodilator-stimulated phosphoprotein"/>
    <property type="match status" value="1"/>
</dbReference>
<dbReference type="Bgee" id="ENSELUG00000001476">
    <property type="expression patterns" value="Expressed in nose and 13 other cell types or tissues"/>
</dbReference>
<dbReference type="Pfam" id="PF00038">
    <property type="entry name" value="Filament"/>
    <property type="match status" value="1"/>
</dbReference>
<dbReference type="AlphaFoldDB" id="A0A6Q2ZAT8"/>
<protein>
    <recommendedName>
        <fullName evidence="4">IF rod domain-containing protein</fullName>
    </recommendedName>
</protein>
<dbReference type="FunFam" id="1.20.5.170:FF:000002">
    <property type="entry name" value="Type I keratin KA11"/>
    <property type="match status" value="1"/>
</dbReference>
<reference evidence="5" key="4">
    <citation type="submission" date="2025-09" db="UniProtKB">
        <authorList>
            <consortium name="Ensembl"/>
        </authorList>
    </citation>
    <scope>IDENTIFICATION</scope>
</reference>
<dbReference type="PANTHER" id="PTHR23239">
    <property type="entry name" value="INTERMEDIATE FILAMENT"/>
    <property type="match status" value="1"/>
</dbReference>
<dbReference type="GO" id="GO:0005198">
    <property type="term" value="F:structural molecule activity"/>
    <property type="evidence" value="ECO:0007669"/>
    <property type="project" value="InterPro"/>
</dbReference>
<keyword evidence="1" id="KW-0403">Intermediate filament</keyword>
<dbReference type="GeneTree" id="ENSGT00950000182969"/>
<dbReference type="SUPFAM" id="SSF64593">
    <property type="entry name" value="Intermediate filament protein, coiled coil region"/>
    <property type="match status" value="2"/>
</dbReference>
<dbReference type="SMART" id="SM01391">
    <property type="entry name" value="Filament"/>
    <property type="match status" value="1"/>
</dbReference>
<keyword evidence="2 3" id="KW-0175">Coiled coil</keyword>
<dbReference type="Proteomes" id="UP000265140">
    <property type="component" value="Chromosome 9"/>
</dbReference>
<name>A0A6Q2ZAT8_ESOLU</name>
<organism evidence="5 6">
    <name type="scientific">Esox lucius</name>
    <name type="common">Northern pike</name>
    <dbReference type="NCBI Taxonomy" id="8010"/>
    <lineage>
        <taxon>Eukaryota</taxon>
        <taxon>Metazoa</taxon>
        <taxon>Chordata</taxon>
        <taxon>Craniata</taxon>
        <taxon>Vertebrata</taxon>
        <taxon>Euteleostomi</taxon>
        <taxon>Actinopterygii</taxon>
        <taxon>Neopterygii</taxon>
        <taxon>Teleostei</taxon>
        <taxon>Protacanthopterygii</taxon>
        <taxon>Esociformes</taxon>
        <taxon>Esocidae</taxon>
        <taxon>Esox</taxon>
    </lineage>
</organism>
<keyword evidence="6" id="KW-1185">Reference proteome</keyword>
<evidence type="ECO:0000313" key="6">
    <source>
        <dbReference type="Proteomes" id="UP000265140"/>
    </source>
</evidence>
<proteinExistence type="predicted"/>
<evidence type="ECO:0000256" key="2">
    <source>
        <dbReference type="ARBA" id="ARBA00023054"/>
    </source>
</evidence>